<dbReference type="SMART" id="SM00355">
    <property type="entry name" value="ZnF_C2H2"/>
    <property type="match status" value="4"/>
</dbReference>
<organism evidence="3 4">
    <name type="scientific">Plectus sambesii</name>
    <dbReference type="NCBI Taxonomy" id="2011161"/>
    <lineage>
        <taxon>Eukaryota</taxon>
        <taxon>Metazoa</taxon>
        <taxon>Ecdysozoa</taxon>
        <taxon>Nematoda</taxon>
        <taxon>Chromadorea</taxon>
        <taxon>Plectida</taxon>
        <taxon>Plectina</taxon>
        <taxon>Plectoidea</taxon>
        <taxon>Plectidae</taxon>
        <taxon>Plectus</taxon>
    </lineage>
</organism>
<protein>
    <submittedName>
        <fullName evidence="4">C2H2-type domain-containing protein</fullName>
    </submittedName>
</protein>
<evidence type="ECO:0000256" key="1">
    <source>
        <dbReference type="SAM" id="MobiDB-lite"/>
    </source>
</evidence>
<proteinExistence type="predicted"/>
<reference evidence="4" key="1">
    <citation type="submission" date="2022-11" db="UniProtKB">
        <authorList>
            <consortium name="WormBaseParasite"/>
        </authorList>
    </citation>
    <scope>IDENTIFICATION</scope>
</reference>
<feature type="domain" description="C2H2-type" evidence="2">
    <location>
        <begin position="8"/>
        <end position="31"/>
    </location>
</feature>
<dbReference type="WBParaSite" id="PSAMB.scaffold668size44205.g7878.t1">
    <property type="protein sequence ID" value="PSAMB.scaffold668size44205.g7878.t1"/>
    <property type="gene ID" value="PSAMB.scaffold668size44205.g7878"/>
</dbReference>
<keyword evidence="3" id="KW-1185">Reference proteome</keyword>
<feature type="domain" description="C2H2-type" evidence="2">
    <location>
        <begin position="38"/>
        <end position="60"/>
    </location>
</feature>
<dbReference type="Gene3D" id="3.30.160.60">
    <property type="entry name" value="Classic Zinc Finger"/>
    <property type="match status" value="1"/>
</dbReference>
<evidence type="ECO:0000259" key="2">
    <source>
        <dbReference type="SMART" id="SM00355"/>
    </source>
</evidence>
<sequence>MRPSVYYTMCAECGVPKTELDLLEQHIKQEHLDDWQPFSCGYCEKRRFTEWQIREHIICHHPHQEVLIMFTNDEAKSMTLSDIVRRSMEKSERHRARRSAPRVFVTPQRESGGDAENGEGSAYRQALTTPITVDGGKRKKKIAIDDEKDENVMLIDDKCDGKGNSGAFGGEQCGGVEEVKDGSVADDSRRQSTTVADGSTMKKLTLPANRGAPASAPPKRRASTTDSHNPSPIEGQTFSQKKNRRKTIHAGVTETGDKQRKGDWFTVAGKSSRWWRCKQCDNVVCVRTMHVLQKHLSRPVFRCPADNCDYSSHYSIGMVRQHIKSHHRGRQLQPADDSAIYRKEINEVYAKCFS</sequence>
<evidence type="ECO:0000313" key="3">
    <source>
        <dbReference type="Proteomes" id="UP000887566"/>
    </source>
</evidence>
<dbReference type="Proteomes" id="UP000887566">
    <property type="component" value="Unplaced"/>
</dbReference>
<accession>A0A914X724</accession>
<feature type="domain" description="C2H2-type" evidence="2">
    <location>
        <begin position="275"/>
        <end position="295"/>
    </location>
</feature>
<name>A0A914X724_9BILA</name>
<dbReference type="InterPro" id="IPR013087">
    <property type="entry name" value="Znf_C2H2_type"/>
</dbReference>
<feature type="compositionally biased region" description="Polar residues" evidence="1">
    <location>
        <begin position="224"/>
        <end position="240"/>
    </location>
</feature>
<dbReference type="AlphaFoldDB" id="A0A914X724"/>
<feature type="region of interest" description="Disordered" evidence="1">
    <location>
        <begin position="167"/>
        <end position="255"/>
    </location>
</feature>
<feature type="region of interest" description="Disordered" evidence="1">
    <location>
        <begin position="87"/>
        <end position="121"/>
    </location>
</feature>
<feature type="domain" description="C2H2-type" evidence="2">
    <location>
        <begin position="301"/>
        <end position="326"/>
    </location>
</feature>
<feature type="compositionally biased region" description="Basic and acidic residues" evidence="1">
    <location>
        <begin position="177"/>
        <end position="190"/>
    </location>
</feature>
<evidence type="ECO:0000313" key="4">
    <source>
        <dbReference type="WBParaSite" id="PSAMB.scaffold668size44205.g7878.t1"/>
    </source>
</evidence>